<dbReference type="GO" id="GO:0008168">
    <property type="term" value="F:methyltransferase activity"/>
    <property type="evidence" value="ECO:0007669"/>
    <property type="project" value="UniProtKB-KW"/>
</dbReference>
<dbReference type="InterPro" id="IPR011990">
    <property type="entry name" value="TPR-like_helical_dom_sf"/>
</dbReference>
<keyword evidence="3" id="KW-0489">Methyltransferase</keyword>
<dbReference type="InterPro" id="IPR041698">
    <property type="entry name" value="Methyltransf_25"/>
</dbReference>
<dbReference type="PANTHER" id="PTHR43861:SF3">
    <property type="entry name" value="PUTATIVE (AFU_ORTHOLOGUE AFUA_2G14390)-RELATED"/>
    <property type="match status" value="1"/>
</dbReference>
<dbReference type="EMBL" id="CP008956">
    <property type="protein sequence ID" value="QJP99835.1"/>
    <property type="molecule type" value="Genomic_DNA"/>
</dbReference>
<dbReference type="SUPFAM" id="SSF53335">
    <property type="entry name" value="S-adenosyl-L-methionine-dependent methyltransferases"/>
    <property type="match status" value="1"/>
</dbReference>
<dbReference type="AlphaFoldDB" id="A0A6M3ZMU2"/>
<gene>
    <name evidence="3" type="ORF">C798_06205</name>
</gene>
<organism evidence="3 4">
    <name type="scientific">Herbaspirillum rubrisubalbicans Os34</name>
    <dbReference type="NCBI Taxonomy" id="1235827"/>
    <lineage>
        <taxon>Bacteria</taxon>
        <taxon>Pseudomonadati</taxon>
        <taxon>Pseudomonadota</taxon>
        <taxon>Betaproteobacteria</taxon>
        <taxon>Burkholderiales</taxon>
        <taxon>Oxalobacteraceae</taxon>
        <taxon>Herbaspirillum</taxon>
    </lineage>
</organism>
<evidence type="ECO:0000256" key="1">
    <source>
        <dbReference type="ARBA" id="ARBA00022679"/>
    </source>
</evidence>
<dbReference type="Gene3D" id="1.25.40.10">
    <property type="entry name" value="Tetratricopeptide repeat domain"/>
    <property type="match status" value="1"/>
</dbReference>
<evidence type="ECO:0000313" key="4">
    <source>
        <dbReference type="Proteomes" id="UP000501648"/>
    </source>
</evidence>
<feature type="domain" description="Methyltransferase" evidence="2">
    <location>
        <begin position="137"/>
        <end position="231"/>
    </location>
</feature>
<dbReference type="SUPFAM" id="SSF48452">
    <property type="entry name" value="TPR-like"/>
    <property type="match status" value="1"/>
</dbReference>
<proteinExistence type="predicted"/>
<dbReference type="Gene3D" id="3.40.50.150">
    <property type="entry name" value="Vaccinia Virus protein VP39"/>
    <property type="match status" value="1"/>
</dbReference>
<dbReference type="CDD" id="cd02440">
    <property type="entry name" value="AdoMet_MTases"/>
    <property type="match status" value="1"/>
</dbReference>
<sequence>MVTDDIYRAWTFALVKEKNYSEALNVIERAVGFSPACESHLENRAKLLLLSNREDEAVDLLQRLFELNQGNETIGFLLAMKGKKFSPPQAPASYVSELFNHYAQSFEEELIFKLQYKVPEELSRLLSSHRLDGFGAVLDLGCGTGLMGNYLSGHCSRLEGIDLAQEMLEVARKKECYDALHCTGITDYFSGIRFSGANTRFDVIAASDVFVYVGDLIDIFKGAFDTLDPGGLFAFSVEESEAEDYELKPSGRYGHSPKYIDRIAQESGFVLLEKQVTTLRHELGRGVCGILFLLGKPSFWKSPFDGRRPRMKLIFVGKIDRSAWLN</sequence>
<name>A0A6M3ZMU2_9BURK</name>
<reference evidence="3 4" key="1">
    <citation type="journal article" date="2012" name="J. Bacteriol.">
        <title>Genome sequence of the pathogenic Herbaspirillum seropedicae strain Os34, isolated from rice roots.</title>
        <authorList>
            <person name="Ye W."/>
            <person name="Ye S."/>
            <person name="Liu J."/>
            <person name="Chang S."/>
            <person name="Chen M."/>
            <person name="Zhu B."/>
            <person name="Guo L."/>
            <person name="An Q."/>
        </authorList>
    </citation>
    <scope>NUCLEOTIDE SEQUENCE [LARGE SCALE GENOMIC DNA]</scope>
    <source>
        <strain evidence="3 4">Os34</strain>
    </source>
</reference>
<dbReference type="GO" id="GO:0032259">
    <property type="term" value="P:methylation"/>
    <property type="evidence" value="ECO:0007669"/>
    <property type="project" value="UniProtKB-KW"/>
</dbReference>
<evidence type="ECO:0000259" key="2">
    <source>
        <dbReference type="Pfam" id="PF13649"/>
    </source>
</evidence>
<dbReference type="Pfam" id="PF13649">
    <property type="entry name" value="Methyltransf_25"/>
    <property type="match status" value="1"/>
</dbReference>
<dbReference type="Proteomes" id="UP000501648">
    <property type="component" value="Chromosome"/>
</dbReference>
<dbReference type="InterPro" id="IPR029063">
    <property type="entry name" value="SAM-dependent_MTases_sf"/>
</dbReference>
<accession>A0A6M3ZMU2</accession>
<keyword evidence="1 3" id="KW-0808">Transferase</keyword>
<dbReference type="PANTHER" id="PTHR43861">
    <property type="entry name" value="TRANS-ACONITATE 2-METHYLTRANSFERASE-RELATED"/>
    <property type="match status" value="1"/>
</dbReference>
<evidence type="ECO:0000313" key="3">
    <source>
        <dbReference type="EMBL" id="QJP99835.1"/>
    </source>
</evidence>
<protein>
    <submittedName>
        <fullName evidence="3">SAM-dependent methyltransferase</fullName>
    </submittedName>
</protein>